<accession>E1R3I5</accession>
<keyword evidence="2" id="KW-1185">Reference proteome</keyword>
<reference evidence="1 2" key="1">
    <citation type="journal article" date="2010" name="Stand. Genomic Sci.">
        <title>Complete genome sequence of Spirochaeta smaragdinae type strain (SEBR 4228).</title>
        <authorList>
            <person name="Mavromatis K."/>
            <person name="Yasawong M."/>
            <person name="Chertkov O."/>
            <person name="Lapidus A."/>
            <person name="Lucas S."/>
            <person name="Nolan M."/>
            <person name="Del Rio T.G."/>
            <person name="Tice H."/>
            <person name="Cheng J.F."/>
            <person name="Pitluck S."/>
            <person name="Liolios K."/>
            <person name="Ivanova N."/>
            <person name="Tapia R."/>
            <person name="Han C."/>
            <person name="Bruce D."/>
            <person name="Goodwin L."/>
            <person name="Pati A."/>
            <person name="Chen A."/>
            <person name="Palaniappan K."/>
            <person name="Land M."/>
            <person name="Hauser L."/>
            <person name="Chang Y.J."/>
            <person name="Jeffries C.D."/>
            <person name="Detter J.C."/>
            <person name="Rohde M."/>
            <person name="Brambilla E."/>
            <person name="Spring S."/>
            <person name="Goker M."/>
            <person name="Sikorski J."/>
            <person name="Woyke T."/>
            <person name="Bristow J."/>
            <person name="Eisen J.A."/>
            <person name="Markowitz V."/>
            <person name="Hugenholtz P."/>
            <person name="Klenk H.P."/>
            <person name="Kyrpides N.C."/>
        </authorList>
    </citation>
    <scope>NUCLEOTIDE SEQUENCE [LARGE SCALE GENOMIC DNA]</scope>
    <source>
        <strain evidence="2">DSM 11293 / JCM 15392 / SEBR 4228</strain>
    </source>
</reference>
<dbReference type="EMBL" id="CP002116">
    <property type="protein sequence ID" value="ADK81616.1"/>
    <property type="molecule type" value="Genomic_DNA"/>
</dbReference>
<evidence type="ECO:0000313" key="2">
    <source>
        <dbReference type="Proteomes" id="UP000002318"/>
    </source>
</evidence>
<dbReference type="HOGENOM" id="CLU_2620276_0_0_12"/>
<dbReference type="STRING" id="573413.Spirs_2503"/>
<dbReference type="KEGG" id="ssm:Spirs_2503"/>
<dbReference type="InterPro" id="IPR036388">
    <property type="entry name" value="WH-like_DNA-bd_sf"/>
</dbReference>
<protein>
    <recommendedName>
        <fullName evidence="3">Helix-turn-helix type 11 domain-containing protein</fullName>
    </recommendedName>
</protein>
<dbReference type="AlphaFoldDB" id="E1R3I5"/>
<name>E1R3I5_SEDSS</name>
<organism evidence="1 2">
    <name type="scientific">Sediminispirochaeta smaragdinae (strain DSM 11293 / JCM 15392 / SEBR 4228)</name>
    <name type="common">Spirochaeta smaragdinae</name>
    <dbReference type="NCBI Taxonomy" id="573413"/>
    <lineage>
        <taxon>Bacteria</taxon>
        <taxon>Pseudomonadati</taxon>
        <taxon>Spirochaetota</taxon>
        <taxon>Spirochaetia</taxon>
        <taxon>Spirochaetales</taxon>
        <taxon>Spirochaetaceae</taxon>
        <taxon>Sediminispirochaeta</taxon>
    </lineage>
</organism>
<dbReference type="Proteomes" id="UP000002318">
    <property type="component" value="Chromosome"/>
</dbReference>
<evidence type="ECO:0000313" key="1">
    <source>
        <dbReference type="EMBL" id="ADK81616.1"/>
    </source>
</evidence>
<dbReference type="Gene3D" id="1.10.10.10">
    <property type="entry name" value="Winged helix-like DNA-binding domain superfamily/Winged helix DNA-binding domain"/>
    <property type="match status" value="1"/>
</dbReference>
<gene>
    <name evidence="1" type="ordered locus">Spirs_2503</name>
</gene>
<evidence type="ECO:0008006" key="3">
    <source>
        <dbReference type="Google" id="ProtNLM"/>
    </source>
</evidence>
<sequence>MLDFLRELKQSDRGKYSMFETKYIRCRKIEELLKQKPMRRSDLARVFSVNKSTITRNVNDLSVVVPIREDEKGYLHVD</sequence>
<proteinExistence type="predicted"/>